<feature type="compositionally biased region" description="Low complexity" evidence="1">
    <location>
        <begin position="94"/>
        <end position="105"/>
    </location>
</feature>
<organism evidence="2 3">
    <name type="scientific">Meloidogyne incognita</name>
    <name type="common">Southern root-knot nematode worm</name>
    <name type="synonym">Oxyuris incognita</name>
    <dbReference type="NCBI Taxonomy" id="6306"/>
    <lineage>
        <taxon>Eukaryota</taxon>
        <taxon>Metazoa</taxon>
        <taxon>Ecdysozoa</taxon>
        <taxon>Nematoda</taxon>
        <taxon>Chromadorea</taxon>
        <taxon>Rhabditida</taxon>
        <taxon>Tylenchina</taxon>
        <taxon>Tylenchomorpha</taxon>
        <taxon>Tylenchoidea</taxon>
        <taxon>Meloidogynidae</taxon>
        <taxon>Meloidogyninae</taxon>
        <taxon>Meloidogyne</taxon>
        <taxon>Meloidogyne incognita group</taxon>
    </lineage>
</organism>
<feature type="compositionally biased region" description="Low complexity" evidence="1">
    <location>
        <begin position="73"/>
        <end position="86"/>
    </location>
</feature>
<feature type="region of interest" description="Disordered" evidence="1">
    <location>
        <begin position="152"/>
        <end position="233"/>
    </location>
</feature>
<feature type="compositionally biased region" description="Basic and acidic residues" evidence="1">
    <location>
        <begin position="170"/>
        <end position="186"/>
    </location>
</feature>
<feature type="compositionally biased region" description="Polar residues" evidence="1">
    <location>
        <begin position="196"/>
        <end position="217"/>
    </location>
</feature>
<sequence>MFVLFILSKQSFNLTKQLTQIWFASSFLQRLVVMKFRSEVYGKEDQEESKLRPAIIKHAVDCPKRKSVTDVTNHSNKCNFSSSSKNQQRLISRSPKVSPNNSKSSKPTKSKTKERIHFFPEQGESTSRNSCIHGNEEDSLRRVTAYNRCTKKDPPRFVLSDDEDDVVVDQNEKNDDVTPKLYERAKGPKPTPRVAKTTSSSTLKRTYWTQPGRTEQLSKPKGQPKSNRKRQIITGINKTPLSFIAKKMKRSPAGPFYTDGLEYRQFQDKMKLKNIENLPSDDNESSKTLDYSKEELMGIFPPREGGLKVKVDNNILEVIGNFFEIKLEGKVLWKASNEESNN</sequence>
<proteinExistence type="predicted"/>
<dbReference type="AlphaFoldDB" id="A0A914MF51"/>
<protein>
    <submittedName>
        <fullName evidence="3">Uncharacterized protein</fullName>
    </submittedName>
</protein>
<feature type="region of interest" description="Disordered" evidence="1">
    <location>
        <begin position="66"/>
        <end position="133"/>
    </location>
</feature>
<dbReference type="WBParaSite" id="Minc3s01386g23371">
    <property type="protein sequence ID" value="Minc3s01386g23371"/>
    <property type="gene ID" value="Minc3s01386g23371"/>
</dbReference>
<accession>A0A914MF51</accession>
<dbReference type="Proteomes" id="UP000887563">
    <property type="component" value="Unplaced"/>
</dbReference>
<evidence type="ECO:0000256" key="1">
    <source>
        <dbReference type="SAM" id="MobiDB-lite"/>
    </source>
</evidence>
<evidence type="ECO:0000313" key="2">
    <source>
        <dbReference type="Proteomes" id="UP000887563"/>
    </source>
</evidence>
<feature type="compositionally biased region" description="Polar residues" evidence="1">
    <location>
        <begin position="123"/>
        <end position="132"/>
    </location>
</feature>
<evidence type="ECO:0000313" key="3">
    <source>
        <dbReference type="WBParaSite" id="Minc3s01386g23371"/>
    </source>
</evidence>
<keyword evidence="2" id="KW-1185">Reference proteome</keyword>
<reference evidence="3" key="1">
    <citation type="submission" date="2022-11" db="UniProtKB">
        <authorList>
            <consortium name="WormBaseParasite"/>
        </authorList>
    </citation>
    <scope>IDENTIFICATION</scope>
</reference>
<name>A0A914MF51_MELIC</name>